<gene>
    <name evidence="1" type="ORF">MNBD_ALPHA05-1607</name>
</gene>
<sequence length="76" mass="8719">MYSPISIVRQTISALQQECNIDYLQVNTRNSGSDRAEKRFFCALVFMGVVKRQQILILNWLALHRPGKLAHFGLVN</sequence>
<accession>A0A3B0S2U9</accession>
<evidence type="ECO:0000313" key="1">
    <source>
        <dbReference type="EMBL" id="VAW00291.1"/>
    </source>
</evidence>
<proteinExistence type="predicted"/>
<protein>
    <submittedName>
        <fullName evidence="1">Uncharacterized protein</fullName>
    </submittedName>
</protein>
<name>A0A3B0S2U9_9ZZZZ</name>
<dbReference type="AlphaFoldDB" id="A0A3B0S2U9"/>
<reference evidence="1" key="1">
    <citation type="submission" date="2018-06" db="EMBL/GenBank/DDBJ databases">
        <authorList>
            <person name="Zhirakovskaya E."/>
        </authorList>
    </citation>
    <scope>NUCLEOTIDE SEQUENCE</scope>
</reference>
<organism evidence="1">
    <name type="scientific">hydrothermal vent metagenome</name>
    <dbReference type="NCBI Taxonomy" id="652676"/>
    <lineage>
        <taxon>unclassified sequences</taxon>
        <taxon>metagenomes</taxon>
        <taxon>ecological metagenomes</taxon>
    </lineage>
</organism>
<dbReference type="EMBL" id="UOEH01000302">
    <property type="protein sequence ID" value="VAW00291.1"/>
    <property type="molecule type" value="Genomic_DNA"/>
</dbReference>